<dbReference type="KEGG" id="scac:106094113"/>
<reference evidence="2" key="1">
    <citation type="submission" date="2020-05" db="UniProtKB">
        <authorList>
            <consortium name="EnsemblMetazoa"/>
        </authorList>
    </citation>
    <scope>IDENTIFICATION</scope>
    <source>
        <strain evidence="2">USDA</strain>
    </source>
</reference>
<keyword evidence="3" id="KW-1185">Reference proteome</keyword>
<evidence type="ECO:0000313" key="3">
    <source>
        <dbReference type="Proteomes" id="UP000095300"/>
    </source>
</evidence>
<protein>
    <submittedName>
        <fullName evidence="2">Uncharacterized protein</fullName>
    </submittedName>
</protein>
<feature type="signal peptide" evidence="1">
    <location>
        <begin position="1"/>
        <end position="20"/>
    </location>
</feature>
<accession>A0A1I8PQD7</accession>
<dbReference type="Proteomes" id="UP000095300">
    <property type="component" value="Unassembled WGS sequence"/>
</dbReference>
<evidence type="ECO:0000313" key="2">
    <source>
        <dbReference type="EnsemblMetazoa" id="SCAU010189-PA"/>
    </source>
</evidence>
<dbReference type="EnsemblMetazoa" id="SCAU010189-RA">
    <property type="protein sequence ID" value="SCAU010189-PA"/>
    <property type="gene ID" value="SCAU010189"/>
</dbReference>
<organism evidence="2 3">
    <name type="scientific">Stomoxys calcitrans</name>
    <name type="common">Stable fly</name>
    <name type="synonym">Conops calcitrans</name>
    <dbReference type="NCBI Taxonomy" id="35570"/>
    <lineage>
        <taxon>Eukaryota</taxon>
        <taxon>Metazoa</taxon>
        <taxon>Ecdysozoa</taxon>
        <taxon>Arthropoda</taxon>
        <taxon>Hexapoda</taxon>
        <taxon>Insecta</taxon>
        <taxon>Pterygota</taxon>
        <taxon>Neoptera</taxon>
        <taxon>Endopterygota</taxon>
        <taxon>Diptera</taxon>
        <taxon>Brachycera</taxon>
        <taxon>Muscomorpha</taxon>
        <taxon>Muscoidea</taxon>
        <taxon>Muscidae</taxon>
        <taxon>Stomoxys</taxon>
    </lineage>
</organism>
<gene>
    <name evidence="2" type="primary">106094113</name>
</gene>
<name>A0A1I8PQD7_STOCA</name>
<dbReference type="OrthoDB" id="7977012at2759"/>
<dbReference type="VEuPathDB" id="VectorBase:SCAU010189"/>
<dbReference type="AlphaFoldDB" id="A0A1I8PQD7"/>
<evidence type="ECO:0000256" key="1">
    <source>
        <dbReference type="SAM" id="SignalP"/>
    </source>
</evidence>
<proteinExistence type="predicted"/>
<sequence length="422" mass="49250">MKNFLTLTLMVAINLKLCLSLDTPLVSKDFQKDFLQEMSVVMKNSALEVLNKYLKNIQRPAYVNGIFDEALDLALKSKKLETKVVFLKQWFDMSEQQNGNRENLYGLRNVHFLKKLKDKLYVLQEESFEEMHNLRYYYLCQQFNMSSSQERQEEQKHHHLYSEDIKLAPINEQNVAEILQKLGLKDNHTISISVKDFGQQLYSKVNNTGAELINDYLWVIRKLLQEVLEAKEEGEEVEGGKLAVKHNEALEKLLQEIDMLLNTTDFYSKRQRLYDYLQNNLAMDFEEFQNTENSQQDLVGIFEKLKAKGLDLIVAFLFSNVEFADHVHQQWAAMLPKAPLTLFEEKNGSRQLAEIQQLYESFKEDFENASKYDAYLEAVKLLHEQTQSSKADTTHIYEMLYSASQNVGSTRVVLMNEKCKEV</sequence>
<keyword evidence="1" id="KW-0732">Signal</keyword>
<feature type="chain" id="PRO_5009327035" evidence="1">
    <location>
        <begin position="21"/>
        <end position="422"/>
    </location>
</feature>